<keyword evidence="4" id="KW-1015">Disulfide bond</keyword>
<dbReference type="Pfam" id="PF14704">
    <property type="entry name" value="DERM"/>
    <property type="match status" value="1"/>
</dbReference>
<evidence type="ECO:0000313" key="7">
    <source>
        <dbReference type="Proteomes" id="UP000271974"/>
    </source>
</evidence>
<feature type="chain" id="PRO_5019173666" evidence="5">
    <location>
        <begin position="19"/>
        <end position="181"/>
    </location>
</feature>
<dbReference type="PANTHER" id="PTHR15040:SF1">
    <property type="entry name" value="DERMATOPONTIN-LIKE ISOFORM X1"/>
    <property type="match status" value="1"/>
</dbReference>
<evidence type="ECO:0000256" key="2">
    <source>
        <dbReference type="ARBA" id="ARBA00008712"/>
    </source>
</evidence>
<comment type="subcellular location">
    <subcellularLocation>
        <location evidence="1">Secreted</location>
    </subcellularLocation>
</comment>
<keyword evidence="5" id="KW-0732">Signal</keyword>
<evidence type="ECO:0000256" key="1">
    <source>
        <dbReference type="ARBA" id="ARBA00004613"/>
    </source>
</evidence>
<dbReference type="PANTHER" id="PTHR15040">
    <property type="entry name" value="DERMATOPONTIN-RELATED"/>
    <property type="match status" value="1"/>
</dbReference>
<name>A0A433TVU7_ELYCH</name>
<dbReference type="GO" id="GO:0005615">
    <property type="term" value="C:extracellular space"/>
    <property type="evidence" value="ECO:0007669"/>
    <property type="project" value="TreeGrafter"/>
</dbReference>
<feature type="signal peptide" evidence="5">
    <location>
        <begin position="1"/>
        <end position="18"/>
    </location>
</feature>
<dbReference type="OrthoDB" id="5975249at2759"/>
<reference evidence="6 7" key="1">
    <citation type="submission" date="2019-01" db="EMBL/GenBank/DDBJ databases">
        <title>A draft genome assembly of the solar-powered sea slug Elysia chlorotica.</title>
        <authorList>
            <person name="Cai H."/>
            <person name="Li Q."/>
            <person name="Fang X."/>
            <person name="Li J."/>
            <person name="Curtis N.E."/>
            <person name="Altenburger A."/>
            <person name="Shibata T."/>
            <person name="Feng M."/>
            <person name="Maeda T."/>
            <person name="Schwartz J.A."/>
            <person name="Shigenobu S."/>
            <person name="Lundholm N."/>
            <person name="Nishiyama T."/>
            <person name="Yang H."/>
            <person name="Hasebe M."/>
            <person name="Li S."/>
            <person name="Pierce S.K."/>
            <person name="Wang J."/>
        </authorList>
    </citation>
    <scope>NUCLEOTIDE SEQUENCE [LARGE SCALE GENOMIC DNA]</scope>
    <source>
        <strain evidence="6">EC2010</strain>
        <tissue evidence="6">Whole organism of an adult</tissue>
    </source>
</reference>
<comment type="similarity">
    <text evidence="2">Belongs to the dermatopontin family.</text>
</comment>
<protein>
    <submittedName>
        <fullName evidence="6">Uncharacterized protein</fullName>
    </submittedName>
</protein>
<dbReference type="GO" id="GO:0030199">
    <property type="term" value="P:collagen fibril organization"/>
    <property type="evidence" value="ECO:0007669"/>
    <property type="project" value="TreeGrafter"/>
</dbReference>
<sequence>MALTLVAGVLFASLSASAGWMTDWDQHFTFSCPDNQMLKTIESIHDNGKEDRVFNFGCTPLPGGASLSGCEWSGYANDFDQLLEFQCHNDAVIAGIDSYHDNGKEDRRYKFRCCNPVGMVSHACEYTGIINNYDAHLLYRAPDGMAIKGVSSRHDNGKEDRQFWFDICKLDRLVLGEEIGK</sequence>
<keyword evidence="7" id="KW-1185">Reference proteome</keyword>
<dbReference type="Proteomes" id="UP000271974">
    <property type="component" value="Unassembled WGS sequence"/>
</dbReference>
<evidence type="ECO:0000256" key="5">
    <source>
        <dbReference type="SAM" id="SignalP"/>
    </source>
</evidence>
<accession>A0A433TVU7</accession>
<organism evidence="6 7">
    <name type="scientific">Elysia chlorotica</name>
    <name type="common">Eastern emerald elysia</name>
    <name type="synonym">Sea slug</name>
    <dbReference type="NCBI Taxonomy" id="188477"/>
    <lineage>
        <taxon>Eukaryota</taxon>
        <taxon>Metazoa</taxon>
        <taxon>Spiralia</taxon>
        <taxon>Lophotrochozoa</taxon>
        <taxon>Mollusca</taxon>
        <taxon>Gastropoda</taxon>
        <taxon>Heterobranchia</taxon>
        <taxon>Euthyneura</taxon>
        <taxon>Panpulmonata</taxon>
        <taxon>Sacoglossa</taxon>
        <taxon>Placobranchoidea</taxon>
        <taxon>Plakobranchidae</taxon>
        <taxon>Elysia</taxon>
    </lineage>
</organism>
<proteinExistence type="inferred from homology"/>
<evidence type="ECO:0000256" key="4">
    <source>
        <dbReference type="ARBA" id="ARBA00023157"/>
    </source>
</evidence>
<dbReference type="AlphaFoldDB" id="A0A433TVU7"/>
<keyword evidence="3" id="KW-0964">Secreted</keyword>
<gene>
    <name evidence="6" type="ORF">EGW08_006511</name>
</gene>
<evidence type="ECO:0000313" key="6">
    <source>
        <dbReference type="EMBL" id="RUS85717.1"/>
    </source>
</evidence>
<evidence type="ECO:0000256" key="3">
    <source>
        <dbReference type="ARBA" id="ARBA00022525"/>
    </source>
</evidence>
<dbReference type="InterPro" id="IPR026645">
    <property type="entry name" value="Dermatopontin"/>
</dbReference>
<dbReference type="EMBL" id="RQTK01000161">
    <property type="protein sequence ID" value="RUS85717.1"/>
    <property type="molecule type" value="Genomic_DNA"/>
</dbReference>
<dbReference type="GO" id="GO:0031012">
    <property type="term" value="C:extracellular matrix"/>
    <property type="evidence" value="ECO:0007669"/>
    <property type="project" value="TreeGrafter"/>
</dbReference>
<comment type="caution">
    <text evidence="6">The sequence shown here is derived from an EMBL/GenBank/DDBJ whole genome shotgun (WGS) entry which is preliminary data.</text>
</comment>